<evidence type="ECO:0000256" key="1">
    <source>
        <dbReference type="ARBA" id="ARBA00005054"/>
    </source>
</evidence>
<comment type="pathway">
    <text evidence="1 4">Purine metabolism; IMP biosynthesis via de novo pathway; N(2)-formyl-N(1)-(5-phospho-D-ribosyl)glycinamide from N(1)-(5-phospho-D-ribosyl)glycinamide (10-formyl THF route): step 1/1.</text>
</comment>
<comment type="caution">
    <text evidence="6">The sequence shown here is derived from an EMBL/GenBank/DDBJ whole genome shotgun (WGS) entry which is preliminary data.</text>
</comment>
<feature type="binding site" evidence="4">
    <location>
        <position position="67"/>
    </location>
    <ligand>
        <name>(6R)-10-formyltetrahydrofolate</name>
        <dbReference type="ChEBI" id="CHEBI:195366"/>
    </ligand>
</feature>
<evidence type="ECO:0000259" key="5">
    <source>
        <dbReference type="Pfam" id="PF00551"/>
    </source>
</evidence>
<evidence type="ECO:0000256" key="4">
    <source>
        <dbReference type="HAMAP-Rule" id="MF_01930"/>
    </source>
</evidence>
<organism evidence="6 7">
    <name type="scientific">Magnetospirillum sulfuroxidans</name>
    <dbReference type="NCBI Taxonomy" id="611300"/>
    <lineage>
        <taxon>Bacteria</taxon>
        <taxon>Pseudomonadati</taxon>
        <taxon>Pseudomonadota</taxon>
        <taxon>Alphaproteobacteria</taxon>
        <taxon>Rhodospirillales</taxon>
        <taxon>Rhodospirillaceae</taxon>
        <taxon>Magnetospirillum</taxon>
    </lineage>
</organism>
<feature type="domain" description="Formyl transferase N-terminal" evidence="5">
    <location>
        <begin position="4"/>
        <end position="184"/>
    </location>
</feature>
<dbReference type="InterPro" id="IPR004607">
    <property type="entry name" value="GART"/>
</dbReference>
<dbReference type="HAMAP" id="MF_01930">
    <property type="entry name" value="PurN"/>
    <property type="match status" value="1"/>
</dbReference>
<dbReference type="Proteomes" id="UP000680714">
    <property type="component" value="Unassembled WGS sequence"/>
</dbReference>
<feature type="binding site" evidence="4">
    <location>
        <begin position="92"/>
        <end position="95"/>
    </location>
    <ligand>
        <name>(6R)-10-formyltetrahydrofolate</name>
        <dbReference type="ChEBI" id="CHEBI:195366"/>
    </ligand>
</feature>
<dbReference type="GO" id="GO:0004644">
    <property type="term" value="F:phosphoribosylglycinamide formyltransferase activity"/>
    <property type="evidence" value="ECO:0007669"/>
    <property type="project" value="UniProtKB-EC"/>
</dbReference>
<accession>A0ABS5ICQ3</accession>
<dbReference type="SUPFAM" id="SSF53328">
    <property type="entry name" value="Formyltransferase"/>
    <property type="match status" value="1"/>
</dbReference>
<dbReference type="CDD" id="cd08645">
    <property type="entry name" value="FMT_core_GART"/>
    <property type="match status" value="1"/>
</dbReference>
<dbReference type="Gene3D" id="3.40.50.170">
    <property type="entry name" value="Formyl transferase, N-terminal domain"/>
    <property type="match status" value="1"/>
</dbReference>
<name>A0ABS5ICQ3_9PROT</name>
<dbReference type="InterPro" id="IPR036477">
    <property type="entry name" value="Formyl_transf_N_sf"/>
</dbReference>
<comment type="catalytic activity">
    <reaction evidence="4">
        <text>N(1)-(5-phospho-beta-D-ribosyl)glycinamide + (6R)-10-formyltetrahydrofolate = N(2)-formyl-N(1)-(5-phospho-beta-D-ribosyl)glycinamide + (6S)-5,6,7,8-tetrahydrofolate + H(+)</text>
        <dbReference type="Rhea" id="RHEA:15053"/>
        <dbReference type="ChEBI" id="CHEBI:15378"/>
        <dbReference type="ChEBI" id="CHEBI:57453"/>
        <dbReference type="ChEBI" id="CHEBI:143788"/>
        <dbReference type="ChEBI" id="CHEBI:147286"/>
        <dbReference type="ChEBI" id="CHEBI:195366"/>
        <dbReference type="EC" id="2.1.2.2"/>
    </reaction>
</comment>
<dbReference type="RefSeq" id="WP_211548734.1">
    <property type="nucleotide sequence ID" value="NZ_JAGTUF010000009.1"/>
</dbReference>
<dbReference type="EC" id="2.1.2.2" evidence="4"/>
<evidence type="ECO:0000313" key="7">
    <source>
        <dbReference type="Proteomes" id="UP000680714"/>
    </source>
</evidence>
<gene>
    <name evidence="4" type="primary">purN</name>
    <name evidence="6" type="ORF">KEC16_10830</name>
</gene>
<sequence>MAKKRVGVLVSGRGSNLQALLDACADPAFPAEIVLVVSNVANAYALERAATAGVPSVTLSHKSFASREDFDAAMDAHLRQAGVEIVCLAGFMRLLSAGFVQSWDQRMINIHPSLLPSFKGLHTHARALEAGVKLHGCTVHLVTPDLDDGPIIVQAAVPVLADDTEDALAARVLEQEHKAYPLALRLIAEGRVAVDGNRAKVEAPGFGALVNPTP</sequence>
<evidence type="ECO:0000256" key="2">
    <source>
        <dbReference type="ARBA" id="ARBA00022679"/>
    </source>
</evidence>
<dbReference type="PANTHER" id="PTHR43369:SF2">
    <property type="entry name" value="PHOSPHORIBOSYLGLYCINAMIDE FORMYLTRANSFERASE"/>
    <property type="match status" value="1"/>
</dbReference>
<comment type="function">
    <text evidence="4">Catalyzes the transfer of a formyl group from 10-formyltetrahydrofolate to 5-phospho-ribosyl-glycinamide (GAR), producing 5-phospho-ribosyl-N-formylglycinamide (FGAR) and tetrahydrofolate.</text>
</comment>
<keyword evidence="2 4" id="KW-0808">Transferase</keyword>
<feature type="active site" description="Proton donor" evidence="4">
    <location>
        <position position="111"/>
    </location>
</feature>
<comment type="similarity">
    <text evidence="4">Belongs to the GART family.</text>
</comment>
<dbReference type="InterPro" id="IPR002376">
    <property type="entry name" value="Formyl_transf_N"/>
</dbReference>
<reference evidence="6 7" key="1">
    <citation type="submission" date="2021-04" db="EMBL/GenBank/DDBJ databases">
        <title>Magnetospirillum sulfuroxidans sp. nov., a facultative chemolithoautotrophic sulfur-oxidizing alphaproteobacterium isolated from freshwater sediment and proposals for Paramagetospirillum gen. nov., and Magnetospirillaceae fam. nov.</title>
        <authorList>
            <person name="Koziaeva V."/>
            <person name="Geelhoed J.S."/>
            <person name="Sorokin D.Y."/>
            <person name="Grouzdev D.S."/>
        </authorList>
    </citation>
    <scope>NUCLEOTIDE SEQUENCE [LARGE SCALE GENOMIC DNA]</scope>
    <source>
        <strain evidence="6 7">J10</strain>
    </source>
</reference>
<feature type="binding site" evidence="4">
    <location>
        <position position="109"/>
    </location>
    <ligand>
        <name>(6R)-10-formyltetrahydrofolate</name>
        <dbReference type="ChEBI" id="CHEBI:195366"/>
    </ligand>
</feature>
<proteinExistence type="inferred from homology"/>
<keyword evidence="7" id="KW-1185">Reference proteome</keyword>
<dbReference type="EMBL" id="JAGTUF010000009">
    <property type="protein sequence ID" value="MBR9972205.1"/>
    <property type="molecule type" value="Genomic_DNA"/>
</dbReference>
<dbReference type="Pfam" id="PF00551">
    <property type="entry name" value="Formyl_trans_N"/>
    <property type="match status" value="1"/>
</dbReference>
<dbReference type="PANTHER" id="PTHR43369">
    <property type="entry name" value="PHOSPHORIBOSYLGLYCINAMIDE FORMYLTRANSFERASE"/>
    <property type="match status" value="1"/>
</dbReference>
<evidence type="ECO:0000256" key="3">
    <source>
        <dbReference type="ARBA" id="ARBA00022755"/>
    </source>
</evidence>
<protein>
    <recommendedName>
        <fullName evidence="4">Phosphoribosylglycinamide formyltransferase</fullName>
        <ecNumber evidence="4">2.1.2.2</ecNumber>
    </recommendedName>
    <alternativeName>
        <fullName evidence="4">5'-phosphoribosylglycinamide transformylase</fullName>
    </alternativeName>
    <alternativeName>
        <fullName evidence="4">GAR transformylase</fullName>
        <shortName evidence="4">GART</shortName>
    </alternativeName>
</protein>
<keyword evidence="3 4" id="KW-0658">Purine biosynthesis</keyword>
<feature type="binding site" evidence="4">
    <location>
        <begin position="14"/>
        <end position="16"/>
    </location>
    <ligand>
        <name>N(1)-(5-phospho-beta-D-ribosyl)glycinamide</name>
        <dbReference type="ChEBI" id="CHEBI:143788"/>
    </ligand>
</feature>
<feature type="site" description="Raises pKa of active site His" evidence="4">
    <location>
        <position position="147"/>
    </location>
</feature>
<evidence type="ECO:0000313" key="6">
    <source>
        <dbReference type="EMBL" id="MBR9972205.1"/>
    </source>
</evidence>
<dbReference type="NCBIfam" id="TIGR00639">
    <property type="entry name" value="PurN"/>
    <property type="match status" value="1"/>
</dbReference>